<dbReference type="Proteomes" id="UP000663881">
    <property type="component" value="Unassembled WGS sequence"/>
</dbReference>
<name>A0A820J4H2_9BILA</name>
<proteinExistence type="predicted"/>
<accession>A0A820J4H2</accession>
<dbReference type="EMBL" id="CAJOAY010018480">
    <property type="protein sequence ID" value="CAF4321246.1"/>
    <property type="molecule type" value="Genomic_DNA"/>
</dbReference>
<reference evidence="1" key="1">
    <citation type="submission" date="2021-02" db="EMBL/GenBank/DDBJ databases">
        <authorList>
            <person name="Nowell W R."/>
        </authorList>
    </citation>
    <scope>NUCLEOTIDE SEQUENCE</scope>
</reference>
<organism evidence="1 2">
    <name type="scientific">Adineta steineri</name>
    <dbReference type="NCBI Taxonomy" id="433720"/>
    <lineage>
        <taxon>Eukaryota</taxon>
        <taxon>Metazoa</taxon>
        <taxon>Spiralia</taxon>
        <taxon>Gnathifera</taxon>
        <taxon>Rotifera</taxon>
        <taxon>Eurotatoria</taxon>
        <taxon>Bdelloidea</taxon>
        <taxon>Adinetida</taxon>
        <taxon>Adinetidae</taxon>
        <taxon>Adineta</taxon>
    </lineage>
</organism>
<comment type="caution">
    <text evidence="1">The sequence shown here is derived from an EMBL/GenBank/DDBJ whole genome shotgun (WGS) entry which is preliminary data.</text>
</comment>
<protein>
    <submittedName>
        <fullName evidence="1">Uncharacterized protein</fullName>
    </submittedName>
</protein>
<dbReference type="AlphaFoldDB" id="A0A820J4H2"/>
<evidence type="ECO:0000313" key="2">
    <source>
        <dbReference type="Proteomes" id="UP000663881"/>
    </source>
</evidence>
<evidence type="ECO:0000313" key="1">
    <source>
        <dbReference type="EMBL" id="CAF4321246.1"/>
    </source>
</evidence>
<gene>
    <name evidence="1" type="ORF">OKA104_LOCUS47261</name>
</gene>
<feature type="non-terminal residue" evidence="1">
    <location>
        <position position="1"/>
    </location>
</feature>
<sequence>TWDEQPKNHARAMQIQPKTEKINLTSYEIILLLDHNETHPIQFGDVFHEFRSKISFSQP</sequence>